<evidence type="ECO:0000256" key="1">
    <source>
        <dbReference type="ARBA" id="ARBA00007116"/>
    </source>
</evidence>
<keyword evidence="3" id="KW-0687">Ribonucleoprotein</keyword>
<evidence type="ECO:0000256" key="2">
    <source>
        <dbReference type="ARBA" id="ARBA00022980"/>
    </source>
</evidence>
<evidence type="ECO:0000313" key="5">
    <source>
        <dbReference type="EMBL" id="KAL0368096.1"/>
    </source>
</evidence>
<proteinExistence type="inferred from homology"/>
<dbReference type="Gene3D" id="3.30.420.100">
    <property type="match status" value="1"/>
</dbReference>
<evidence type="ECO:0000256" key="4">
    <source>
        <dbReference type="SAM" id="MobiDB-lite"/>
    </source>
</evidence>
<gene>
    <name evidence="5" type="ORF">Scaly_1028500</name>
</gene>
<dbReference type="GO" id="GO:0005840">
    <property type="term" value="C:ribosome"/>
    <property type="evidence" value="ECO:0007669"/>
    <property type="project" value="UniProtKB-KW"/>
</dbReference>
<feature type="compositionally biased region" description="Basic and acidic residues" evidence="4">
    <location>
        <begin position="192"/>
        <end position="202"/>
    </location>
</feature>
<evidence type="ECO:0000256" key="3">
    <source>
        <dbReference type="ARBA" id="ARBA00023274"/>
    </source>
</evidence>
<feature type="region of interest" description="Disordered" evidence="4">
    <location>
        <begin position="97"/>
        <end position="119"/>
    </location>
</feature>
<dbReference type="GO" id="GO:1990904">
    <property type="term" value="C:ribonucleoprotein complex"/>
    <property type="evidence" value="ECO:0007669"/>
    <property type="project" value="UniProtKB-KW"/>
</dbReference>
<comment type="caution">
    <text evidence="5">The sequence shown here is derived from an EMBL/GenBank/DDBJ whole genome shotgun (WGS) entry which is preliminary data.</text>
</comment>
<dbReference type="AlphaFoldDB" id="A0AAW2QKF6"/>
<dbReference type="GO" id="GO:0003735">
    <property type="term" value="F:structural constituent of ribosome"/>
    <property type="evidence" value="ECO:0007669"/>
    <property type="project" value="InterPro"/>
</dbReference>
<dbReference type="Pfam" id="PF00861">
    <property type="entry name" value="Ribosomal_L18p"/>
    <property type="match status" value="1"/>
</dbReference>
<feature type="compositionally biased region" description="Basic and acidic residues" evidence="4">
    <location>
        <begin position="162"/>
        <end position="180"/>
    </location>
</feature>
<dbReference type="PANTHER" id="PTHR12899">
    <property type="entry name" value="39S RIBOSOMAL PROTEIN L18, MITOCHONDRIAL"/>
    <property type="match status" value="1"/>
</dbReference>
<dbReference type="GO" id="GO:0008097">
    <property type="term" value="F:5S rRNA binding"/>
    <property type="evidence" value="ECO:0007669"/>
    <property type="project" value="TreeGrafter"/>
</dbReference>
<dbReference type="PANTHER" id="PTHR12899:SF7">
    <property type="entry name" value="EXPRESSED PROTEIN"/>
    <property type="match status" value="1"/>
</dbReference>
<dbReference type="EMBL" id="JACGWM010000006">
    <property type="protein sequence ID" value="KAL0368096.1"/>
    <property type="molecule type" value="Genomic_DNA"/>
</dbReference>
<reference evidence="5" key="2">
    <citation type="journal article" date="2024" name="Plant">
        <title>Genomic evolution and insights into agronomic trait innovations of Sesamum species.</title>
        <authorList>
            <person name="Miao H."/>
            <person name="Wang L."/>
            <person name="Qu L."/>
            <person name="Liu H."/>
            <person name="Sun Y."/>
            <person name="Le M."/>
            <person name="Wang Q."/>
            <person name="Wei S."/>
            <person name="Zheng Y."/>
            <person name="Lin W."/>
            <person name="Duan Y."/>
            <person name="Cao H."/>
            <person name="Xiong S."/>
            <person name="Wang X."/>
            <person name="Wei L."/>
            <person name="Li C."/>
            <person name="Ma Q."/>
            <person name="Ju M."/>
            <person name="Zhao R."/>
            <person name="Li G."/>
            <person name="Mu C."/>
            <person name="Tian Q."/>
            <person name="Mei H."/>
            <person name="Zhang T."/>
            <person name="Gao T."/>
            <person name="Zhang H."/>
        </authorList>
    </citation>
    <scope>NUCLEOTIDE SEQUENCE</scope>
    <source>
        <strain evidence="5">KEN8</strain>
    </source>
</reference>
<comment type="similarity">
    <text evidence="1">Belongs to the universal ribosomal protein uL18 family.</text>
</comment>
<dbReference type="InterPro" id="IPR005484">
    <property type="entry name" value="Ribosomal_uL18_bac/plant/anim"/>
</dbReference>
<keyword evidence="2" id="KW-0689">Ribosomal protein</keyword>
<sequence>MAFLLLRRVTFVRSATKSLLSAQFSRFSSGRASEFLDHDRGYSVTNRLHLSPLFSETSEDDMKHCRIELVDDTTWQVSSGLADAWKGNIEDKASKMKSAFSDAEEDGRDGNGMISSFDSYKEDPDFDEIEDMRIRGKLFYKLDKDSKEYEEYKFDFHRRKSARNEKDQKESKEKKKKENSNRTLASIVQIASKKDQPRETKKNKASKMELLLGCDKNKNLISRLHEVGDLFVGKKQRTPTFNQQTAPYHEPFCLDIYISKGSVRASIIHRATSQVVAVSHSISKDMKFDLGSTKNKSACAAVGKVLAQRALADDIHNVVYTPRKGEKLEGKLQIVLKSIIDGGVHVKVKLKQKKSRQTRCLSPRTQDQH</sequence>
<dbReference type="CDD" id="cd00432">
    <property type="entry name" value="Ribosomal_L18_L5e"/>
    <property type="match status" value="1"/>
</dbReference>
<dbReference type="GO" id="GO:0006412">
    <property type="term" value="P:translation"/>
    <property type="evidence" value="ECO:0007669"/>
    <property type="project" value="InterPro"/>
</dbReference>
<organism evidence="5">
    <name type="scientific">Sesamum calycinum</name>
    <dbReference type="NCBI Taxonomy" id="2727403"/>
    <lineage>
        <taxon>Eukaryota</taxon>
        <taxon>Viridiplantae</taxon>
        <taxon>Streptophyta</taxon>
        <taxon>Embryophyta</taxon>
        <taxon>Tracheophyta</taxon>
        <taxon>Spermatophyta</taxon>
        <taxon>Magnoliopsida</taxon>
        <taxon>eudicotyledons</taxon>
        <taxon>Gunneridae</taxon>
        <taxon>Pentapetalae</taxon>
        <taxon>asterids</taxon>
        <taxon>lamiids</taxon>
        <taxon>Lamiales</taxon>
        <taxon>Pedaliaceae</taxon>
        <taxon>Sesamum</taxon>
    </lineage>
</organism>
<protein>
    <submittedName>
        <fullName evidence="5">Uncharacterized protein</fullName>
    </submittedName>
</protein>
<name>A0AAW2QKF6_9LAMI</name>
<reference evidence="5" key="1">
    <citation type="submission" date="2020-06" db="EMBL/GenBank/DDBJ databases">
        <authorList>
            <person name="Li T."/>
            <person name="Hu X."/>
            <person name="Zhang T."/>
            <person name="Song X."/>
            <person name="Zhang H."/>
            <person name="Dai N."/>
            <person name="Sheng W."/>
            <person name="Hou X."/>
            <person name="Wei L."/>
        </authorList>
    </citation>
    <scope>NUCLEOTIDE SEQUENCE</scope>
    <source>
        <strain evidence="5">KEN8</strain>
        <tissue evidence="5">Leaf</tissue>
    </source>
</reference>
<feature type="region of interest" description="Disordered" evidence="4">
    <location>
        <begin position="160"/>
        <end position="205"/>
    </location>
</feature>
<dbReference type="SUPFAM" id="SSF53137">
    <property type="entry name" value="Translational machinery components"/>
    <property type="match status" value="1"/>
</dbReference>
<accession>A0AAW2QKF6</accession>
<dbReference type="InterPro" id="IPR057268">
    <property type="entry name" value="Ribosomal_L18"/>
</dbReference>